<dbReference type="Pfam" id="PF13340">
    <property type="entry name" value="DUF4096"/>
    <property type="match status" value="1"/>
</dbReference>
<feature type="domain" description="Transposase IS4-like" evidence="2">
    <location>
        <begin position="103"/>
        <end position="252"/>
    </location>
</feature>
<dbReference type="Proteomes" id="UP000020077">
    <property type="component" value="Unassembled WGS sequence"/>
</dbReference>
<accession>A0A080LW95</accession>
<evidence type="ECO:0000313" key="4">
    <source>
        <dbReference type="EMBL" id="KFB73022.1"/>
    </source>
</evidence>
<evidence type="ECO:0000259" key="3">
    <source>
        <dbReference type="Pfam" id="PF13340"/>
    </source>
</evidence>
<dbReference type="NCBIfam" id="NF033580">
    <property type="entry name" value="transpos_IS5_3"/>
    <property type="match status" value="1"/>
</dbReference>
<dbReference type="PANTHER" id="PTHR30007:SF0">
    <property type="entry name" value="TRANSPOSASE"/>
    <property type="match status" value="1"/>
</dbReference>
<feature type="region of interest" description="Disordered" evidence="1">
    <location>
        <begin position="94"/>
        <end position="131"/>
    </location>
</feature>
<dbReference type="GO" id="GO:0003677">
    <property type="term" value="F:DNA binding"/>
    <property type="evidence" value="ECO:0007669"/>
    <property type="project" value="InterPro"/>
</dbReference>
<evidence type="ECO:0000313" key="5">
    <source>
        <dbReference type="Proteomes" id="UP000020077"/>
    </source>
</evidence>
<evidence type="ECO:0000259" key="2">
    <source>
        <dbReference type="Pfam" id="PF01609"/>
    </source>
</evidence>
<evidence type="ECO:0000256" key="1">
    <source>
        <dbReference type="SAM" id="MobiDB-lite"/>
    </source>
</evidence>
<dbReference type="PANTHER" id="PTHR30007">
    <property type="entry name" value="PHP DOMAIN PROTEIN"/>
    <property type="match status" value="1"/>
</dbReference>
<proteinExistence type="predicted"/>
<reference evidence="4 5" key="1">
    <citation type="submission" date="2014-02" db="EMBL/GenBank/DDBJ databases">
        <title>Expanding our view of genomic diversity in Candidatus Accumulibacter clades.</title>
        <authorList>
            <person name="Skennerton C.T."/>
            <person name="Barr J.J."/>
            <person name="Slater F.R."/>
            <person name="Bond P.L."/>
            <person name="Tyson G.W."/>
        </authorList>
    </citation>
    <scope>NUCLEOTIDE SEQUENCE [LARGE SCALE GENOMIC DNA]</scope>
    <source>
        <strain evidence="5">BA-91</strain>
    </source>
</reference>
<name>A0A080LW95_9PROT</name>
<dbReference type="AlphaFoldDB" id="A0A080LW95"/>
<feature type="domain" description="Insertion element IS402-like" evidence="3">
    <location>
        <begin position="10"/>
        <end position="84"/>
    </location>
</feature>
<dbReference type="GO" id="GO:0006313">
    <property type="term" value="P:DNA transposition"/>
    <property type="evidence" value="ECO:0007669"/>
    <property type="project" value="InterPro"/>
</dbReference>
<dbReference type="InterPro" id="IPR025161">
    <property type="entry name" value="IS402-like_dom"/>
</dbReference>
<sequence length="275" mass="31558">MSRATYDSDLTNEQWKIIEPFLNERHPLGWGRPRLVNTREVVNAIFYLLKTGCQWRSLPHDFPPWPVVFYYFKKWRNQGTWAQLNQALTQQCRETAGRDPEPTAATIDSQSIKGTSESGGEESGFDGGKKVKGRKRHIVTDTMGYVIGATVHAANKADTTEAPSVVTPVFAVHSKIQILFADLGYQEPFRKWLKDTLNIKTEVARKEPGFKPARKRWVVERTFAWISRQRRMSRDYERTTESSVAMIYISMIRIMLKQLSPVPSPWHSASSIVKI</sequence>
<dbReference type="InterPro" id="IPR002559">
    <property type="entry name" value="Transposase_11"/>
</dbReference>
<protein>
    <submittedName>
        <fullName evidence="4">Transposase</fullName>
    </submittedName>
</protein>
<organism evidence="4 5">
    <name type="scientific">Candidatus Accumulibacter phosphatis</name>
    <dbReference type="NCBI Taxonomy" id="327160"/>
    <lineage>
        <taxon>Bacteria</taxon>
        <taxon>Pseudomonadati</taxon>
        <taxon>Pseudomonadota</taxon>
        <taxon>Betaproteobacteria</taxon>
        <taxon>Candidatus Accumulibacter</taxon>
    </lineage>
</organism>
<dbReference type="EMBL" id="JDVG02000298">
    <property type="protein sequence ID" value="KFB73022.1"/>
    <property type="molecule type" value="Genomic_DNA"/>
</dbReference>
<comment type="caution">
    <text evidence="4">The sequence shown here is derived from an EMBL/GenBank/DDBJ whole genome shotgun (WGS) entry which is preliminary data.</text>
</comment>
<dbReference type="GO" id="GO:0004803">
    <property type="term" value="F:transposase activity"/>
    <property type="evidence" value="ECO:0007669"/>
    <property type="project" value="InterPro"/>
</dbReference>
<gene>
    <name evidence="4" type="ORF">AW09_001745</name>
</gene>
<dbReference type="Pfam" id="PF01609">
    <property type="entry name" value="DDE_Tnp_1"/>
    <property type="match status" value="1"/>
</dbReference>